<dbReference type="EMBL" id="JANUGU010000006">
    <property type="protein sequence ID" value="MCS0659968.1"/>
    <property type="molecule type" value="Genomic_DNA"/>
</dbReference>
<organism evidence="6 7">
    <name type="scientific">Massilia terrae</name>
    <dbReference type="NCBI Taxonomy" id="1811224"/>
    <lineage>
        <taxon>Bacteria</taxon>
        <taxon>Pseudomonadati</taxon>
        <taxon>Pseudomonadota</taxon>
        <taxon>Betaproteobacteria</taxon>
        <taxon>Burkholderiales</taxon>
        <taxon>Oxalobacteraceae</taxon>
        <taxon>Telluria group</taxon>
        <taxon>Massilia</taxon>
    </lineage>
</organism>
<dbReference type="InterPro" id="IPR007280">
    <property type="entry name" value="Peptidase_C_arc/bac"/>
</dbReference>
<feature type="domain" description="Bacterial Ig-like" evidence="5">
    <location>
        <begin position="85"/>
        <end position="155"/>
    </location>
</feature>
<protein>
    <submittedName>
        <fullName evidence="6">DUF4214 domain-containing protein</fullName>
    </submittedName>
</protein>
<evidence type="ECO:0000256" key="1">
    <source>
        <dbReference type="ARBA" id="ARBA00022729"/>
    </source>
</evidence>
<gene>
    <name evidence="6" type="ORF">NX778_17995</name>
</gene>
<dbReference type="Pfam" id="PF13205">
    <property type="entry name" value="Big_5"/>
    <property type="match status" value="1"/>
</dbReference>
<dbReference type="Gene3D" id="2.60.120.380">
    <property type="match status" value="5"/>
</dbReference>
<dbReference type="Pfam" id="PF04151">
    <property type="entry name" value="PPC"/>
    <property type="match status" value="1"/>
</dbReference>
<comment type="caution">
    <text evidence="6">The sequence shown here is derived from an EMBL/GenBank/DDBJ whole genome shotgun (WGS) entry which is preliminary data.</text>
</comment>
<evidence type="ECO:0000259" key="3">
    <source>
        <dbReference type="Pfam" id="PF13205"/>
    </source>
</evidence>
<dbReference type="InterPro" id="IPR044016">
    <property type="entry name" value="Big_13"/>
</dbReference>
<dbReference type="InterPro" id="IPR032812">
    <property type="entry name" value="SbsA_Ig"/>
</dbReference>
<evidence type="ECO:0000259" key="4">
    <source>
        <dbReference type="Pfam" id="PF13946"/>
    </source>
</evidence>
<feature type="domain" description="SbsA Ig-like" evidence="3">
    <location>
        <begin position="753"/>
        <end position="862"/>
    </location>
</feature>
<dbReference type="InterPro" id="IPR013783">
    <property type="entry name" value="Ig-like_fold"/>
</dbReference>
<accession>A0ABT2D167</accession>
<name>A0ABT2D167_9BURK</name>
<evidence type="ECO:0000259" key="2">
    <source>
        <dbReference type="Pfam" id="PF04151"/>
    </source>
</evidence>
<dbReference type="RefSeq" id="WP_258813160.1">
    <property type="nucleotide sequence ID" value="NZ_JANUGU010000006.1"/>
</dbReference>
<dbReference type="Proteomes" id="UP001204621">
    <property type="component" value="Unassembled WGS sequence"/>
</dbReference>
<dbReference type="SUPFAM" id="SSF51120">
    <property type="entry name" value="beta-Roll"/>
    <property type="match status" value="1"/>
</dbReference>
<evidence type="ECO:0000259" key="5">
    <source>
        <dbReference type="Pfam" id="PF19077"/>
    </source>
</evidence>
<dbReference type="InterPro" id="IPR011049">
    <property type="entry name" value="Serralysin-like_metalloprot_C"/>
</dbReference>
<dbReference type="Gene3D" id="1.10.3130.20">
    <property type="entry name" value="Phycobilisome linker domain"/>
    <property type="match status" value="1"/>
</dbReference>
<sequence length="1066" mass="112013">MWGLADPGTTVQLWSKGALLGSFTVRATDGLWNTPTGFALPDGSYYITAVSIDAAGNQSAAAALAFSVDNTAPAPPTIQLDDPGSTNGLAARFSGSAQPGSTLELTIGQANQITTTVDFNGHWSTNTIVPDGHYNITATARDEAGNVSTASTLVFDRTPDDFGNDASHAAPFAVDSTISGAINFLRDVDWFKLNLEELTTYTLSLKAAKSGGGTLPWVNGNSSAVFQLWDPQANDGAGQFVFIYGFASNDADEVISLSPSHSGTYYVLIGAPDQVGSYSLQLATFSHDDFYSDRARAATIGAGVTSSGRFDFSGDLDMFKVKLNAGVTYQVDLAGGPTLDSMSSVGLELTDAANSMRVWSTISGQHALATIAPAATGDFYIAVSYSGFKLGSYQLNIAPVADDFGASPGNSGTLAIGSAVQGKIDVAGDLDWFAVNLQAGTSYTFQLDQGSAGAYATLYVHDASGARLNPWAAQYDHGRLLTWTPDQSGTYYLDVGNYDRATPYVLQARAADIDDHGATAATAGLIAPAQTISGRLETPYDVDWYKITAKANAAYSFVFQPQAEGLSSYVASGTLNIVDSSGRVISSGLYFDGARTLTWQAAAAGDYYVAVSAYDAVFSYTIAASMNDQDIYSGDTNTSGTLSPGGVVRSAIDFAGDTDWFKVDLEAGQRYSFQLTGAVEGGGTLAAPELRLYNASKSVLWTIGGSSYNDPYTSYTPTVSGTYYLQVRPDYTGAASTGSYTLKEASATVPIADTTPPVALALSAPESAGSNPQADHLYIHFSEAIQLGTGAITLRLASGQLVETFDAATSSRLSVPGDFAIAIDPSAPLAYGTSYRIELDATAVKDKAGLALAAPFSTGFVTVDQPLNQTGGVGNDIFHSSNNSDTFDGGPGLDTVVYHTSSSGYTMYFDGHDINVAKGELDTLHNIERVLFNDRAIAFDLDGAAGQAYRLYRASFDRVPDTAGLGYWIAQMDKGMSLHDVAQQFIASAEFKTLFGAAPSDAAFVTALYGNVLHRQPDQAGADYWTAVLAKGADRTDVLVEFSTSAENQAAVVGQISQGISYLPFH</sequence>
<dbReference type="InterPro" id="IPR025282">
    <property type="entry name" value="DUF4214"/>
</dbReference>
<feature type="domain" description="DUF4214" evidence="4">
    <location>
        <begin position="982"/>
        <end position="1050"/>
    </location>
</feature>
<keyword evidence="7" id="KW-1185">Reference proteome</keyword>
<feature type="domain" description="Peptidase C-terminal archaeal/bacterial" evidence="2">
    <location>
        <begin position="657"/>
        <end position="728"/>
    </location>
</feature>
<dbReference type="Gene3D" id="2.60.40.10">
    <property type="entry name" value="Immunoglobulins"/>
    <property type="match status" value="2"/>
</dbReference>
<keyword evidence="1" id="KW-0732">Signal</keyword>
<reference evidence="6 7" key="1">
    <citation type="submission" date="2022-08" db="EMBL/GenBank/DDBJ databases">
        <title>Reclassification of Massilia species as members of the genera Telluria, Duganella, Pseudoduganella, Mokoshia gen. nov. and Zemynaea gen. nov. using orthogonal and non-orthogonal genome-based approaches.</title>
        <authorList>
            <person name="Bowman J.P."/>
        </authorList>
    </citation>
    <scope>NUCLEOTIDE SEQUENCE [LARGE SCALE GENOMIC DNA]</scope>
    <source>
        <strain evidence="6 7">JCM 31606</strain>
    </source>
</reference>
<dbReference type="InterPro" id="IPR038255">
    <property type="entry name" value="PBS_linker_sf"/>
</dbReference>
<evidence type="ECO:0000313" key="6">
    <source>
        <dbReference type="EMBL" id="MCS0659968.1"/>
    </source>
</evidence>
<dbReference type="SUPFAM" id="SSF89260">
    <property type="entry name" value="Collagen-binding domain"/>
    <property type="match status" value="1"/>
</dbReference>
<evidence type="ECO:0000313" key="7">
    <source>
        <dbReference type="Proteomes" id="UP001204621"/>
    </source>
</evidence>
<dbReference type="Pfam" id="PF13946">
    <property type="entry name" value="DUF4214"/>
    <property type="match status" value="1"/>
</dbReference>
<dbReference type="Pfam" id="PF19077">
    <property type="entry name" value="Big_13"/>
    <property type="match status" value="1"/>
</dbReference>
<proteinExistence type="predicted"/>